<protein>
    <submittedName>
        <fullName evidence="1">Uncharacterized protein</fullName>
    </submittedName>
</protein>
<dbReference type="Pfam" id="PF05908">
    <property type="entry name" value="Gamma_PGA_hydro"/>
    <property type="match status" value="1"/>
</dbReference>
<organism evidence="1 2">
    <name type="scientific">Halalkalicoccus paucihalophilus</name>
    <dbReference type="NCBI Taxonomy" id="1008153"/>
    <lineage>
        <taxon>Archaea</taxon>
        <taxon>Methanobacteriati</taxon>
        <taxon>Methanobacteriota</taxon>
        <taxon>Stenosarchaea group</taxon>
        <taxon>Halobacteria</taxon>
        <taxon>Halobacteriales</taxon>
        <taxon>Halococcaceae</taxon>
        <taxon>Halalkalicoccus</taxon>
    </lineage>
</organism>
<dbReference type="EMBL" id="LTAZ01000017">
    <property type="protein sequence ID" value="KYH23966.1"/>
    <property type="molecule type" value="Genomic_DNA"/>
</dbReference>
<proteinExistence type="predicted"/>
<dbReference type="RefSeq" id="WP_084383905.1">
    <property type="nucleotide sequence ID" value="NZ_LTAZ01000017.1"/>
</dbReference>
<reference evidence="1 2" key="1">
    <citation type="submission" date="2016-02" db="EMBL/GenBank/DDBJ databases">
        <title>Genome sequence of Halalkalicoccus paucihalophilus DSM 24557.</title>
        <authorList>
            <person name="Poehlein A."/>
            <person name="Daniel R."/>
        </authorList>
    </citation>
    <scope>NUCLEOTIDE SEQUENCE [LARGE SCALE GENOMIC DNA]</scope>
    <source>
        <strain evidence="1 2">DSM 24557</strain>
    </source>
</reference>
<dbReference type="AlphaFoldDB" id="A0A151A8E5"/>
<comment type="caution">
    <text evidence="1">The sequence shown here is derived from an EMBL/GenBank/DDBJ whole genome shotgun (WGS) entry which is preliminary data.</text>
</comment>
<dbReference type="OrthoDB" id="168704at2157"/>
<dbReference type="Proteomes" id="UP000075321">
    <property type="component" value="Unassembled WGS sequence"/>
</dbReference>
<sequence length="310" mass="34083">MKAVGGGIGLTVGSNAFATRAKAVDSVTVRQNNRDLRGQQERCIISEDLHSALKMTINGQVRVGGQNDETKYESGLYTVTETSLESTTVEMSKDGLDRLGFTNNSSGFVDPNAPHPEYETRRMADKKDEYVEILVDNEEQSDLVACAPHGGWIEYRTDAQSAYVATALDVTEWSCAGYNSGGGAYDRWHITSTAIDRRSFPKLDSISDREFTHAVSFHGFSRSGIVIGGNADNHLKKKVRDKIDSLTNGKYDITLVDSDSPYSGTSSENFVNWLTKDGNGLQIEQGWEARTTDWKTIATAVAKVYRNEIG</sequence>
<name>A0A151A8E5_9EURY</name>
<dbReference type="PATRIC" id="fig|1008153.3.peg.4333"/>
<dbReference type="InterPro" id="IPR038128">
    <property type="entry name" value="Gamma_PGA_hydro_sf"/>
</dbReference>
<gene>
    <name evidence="1" type="ORF">HAPAU_40450</name>
</gene>
<accession>A0A151A8E5</accession>
<keyword evidence="2" id="KW-1185">Reference proteome</keyword>
<evidence type="ECO:0000313" key="2">
    <source>
        <dbReference type="Proteomes" id="UP000075321"/>
    </source>
</evidence>
<evidence type="ECO:0000313" key="1">
    <source>
        <dbReference type="EMBL" id="KYH23966.1"/>
    </source>
</evidence>
<dbReference type="InterPro" id="IPR008585">
    <property type="entry name" value="Gamma_PGA_hydro"/>
</dbReference>
<dbReference type="Gene3D" id="3.40.630.100">
    <property type="entry name" value="Poly-gamma-glutamate hydrolase, zinc-binding motif"/>
    <property type="match status" value="1"/>
</dbReference>